<dbReference type="PROSITE" id="PS50097">
    <property type="entry name" value="BTB"/>
    <property type="match status" value="1"/>
</dbReference>
<evidence type="ECO:0000313" key="2">
    <source>
        <dbReference type="EMBL" id="PMD32325.1"/>
    </source>
</evidence>
<dbReference type="InterPro" id="IPR000210">
    <property type="entry name" value="BTB/POZ_dom"/>
</dbReference>
<dbReference type="Pfam" id="PF00651">
    <property type="entry name" value="BTB"/>
    <property type="match status" value="1"/>
</dbReference>
<dbReference type="OrthoDB" id="1022638at2759"/>
<evidence type="ECO:0000313" key="3">
    <source>
        <dbReference type="Proteomes" id="UP000235786"/>
    </source>
</evidence>
<evidence type="ECO:0000259" key="1">
    <source>
        <dbReference type="PROSITE" id="PS50097"/>
    </source>
</evidence>
<accession>A0A2J6R1E3</accession>
<dbReference type="AlphaFoldDB" id="A0A2J6R1E3"/>
<sequence length="286" mass="32936">MTCKHINKVRLGDDVGEKVLSVTVGKDKEAQTFSIHKNLLQKVTKYFDKLIATEDGQMGLIFMKDEDPEVFKMFYDWLYTGNIPKAPASFTLDKPASQAEIQSLEVELRGRFDAHVRKLCTLYYLGEKYDIQHLLNNTIDIIQDAFHEYGTVFGPGLLVSIFENTRTGSKLRELCIAANVIHTDRGCDQLRRELIMASIMAEGFFEEMMTWISRNFVMFGRRYAEGFDNSKRTQGFSMLNRKKLCPCHFHKHTNVKDAHKNHKKCAVPYLKCGHQEESDESMDRSA</sequence>
<protein>
    <recommendedName>
        <fullName evidence="1">BTB domain-containing protein</fullName>
    </recommendedName>
</protein>
<dbReference type="PANTHER" id="PTHR47843">
    <property type="entry name" value="BTB DOMAIN-CONTAINING PROTEIN-RELATED"/>
    <property type="match status" value="1"/>
</dbReference>
<dbReference type="Gene3D" id="3.30.710.10">
    <property type="entry name" value="Potassium Channel Kv1.1, Chain A"/>
    <property type="match status" value="1"/>
</dbReference>
<dbReference type="CDD" id="cd18186">
    <property type="entry name" value="BTB_POZ_ZBTB_KLHL-like"/>
    <property type="match status" value="1"/>
</dbReference>
<organism evidence="2 3">
    <name type="scientific">Hyaloscypha variabilis (strain UAMH 11265 / GT02V1 / F)</name>
    <name type="common">Meliniomyces variabilis</name>
    <dbReference type="NCBI Taxonomy" id="1149755"/>
    <lineage>
        <taxon>Eukaryota</taxon>
        <taxon>Fungi</taxon>
        <taxon>Dikarya</taxon>
        <taxon>Ascomycota</taxon>
        <taxon>Pezizomycotina</taxon>
        <taxon>Leotiomycetes</taxon>
        <taxon>Helotiales</taxon>
        <taxon>Hyaloscyphaceae</taxon>
        <taxon>Hyaloscypha</taxon>
        <taxon>Hyaloscypha variabilis</taxon>
    </lineage>
</organism>
<proteinExistence type="predicted"/>
<gene>
    <name evidence="2" type="ORF">L207DRAFT_640137</name>
</gene>
<dbReference type="EMBL" id="KZ613959">
    <property type="protein sequence ID" value="PMD32325.1"/>
    <property type="molecule type" value="Genomic_DNA"/>
</dbReference>
<name>A0A2J6R1E3_HYAVF</name>
<feature type="domain" description="BTB" evidence="1">
    <location>
        <begin position="16"/>
        <end position="87"/>
    </location>
</feature>
<keyword evidence="3" id="KW-1185">Reference proteome</keyword>
<dbReference type="Proteomes" id="UP000235786">
    <property type="component" value="Unassembled WGS sequence"/>
</dbReference>
<reference evidence="2 3" key="1">
    <citation type="submission" date="2016-04" db="EMBL/GenBank/DDBJ databases">
        <title>A degradative enzymes factory behind the ericoid mycorrhizal symbiosis.</title>
        <authorList>
            <consortium name="DOE Joint Genome Institute"/>
            <person name="Martino E."/>
            <person name="Morin E."/>
            <person name="Grelet G."/>
            <person name="Kuo A."/>
            <person name="Kohler A."/>
            <person name="Daghino S."/>
            <person name="Barry K."/>
            <person name="Choi C."/>
            <person name="Cichocki N."/>
            <person name="Clum A."/>
            <person name="Copeland A."/>
            <person name="Hainaut M."/>
            <person name="Haridas S."/>
            <person name="Labutti K."/>
            <person name="Lindquist E."/>
            <person name="Lipzen A."/>
            <person name="Khouja H.-R."/>
            <person name="Murat C."/>
            <person name="Ohm R."/>
            <person name="Olson A."/>
            <person name="Spatafora J."/>
            <person name="Veneault-Fourrey C."/>
            <person name="Henrissat B."/>
            <person name="Grigoriev I."/>
            <person name="Martin F."/>
            <person name="Perotto S."/>
        </authorList>
    </citation>
    <scope>NUCLEOTIDE SEQUENCE [LARGE SCALE GENOMIC DNA]</scope>
    <source>
        <strain evidence="2 3">F</strain>
    </source>
</reference>
<dbReference type="SUPFAM" id="SSF54695">
    <property type="entry name" value="POZ domain"/>
    <property type="match status" value="1"/>
</dbReference>
<dbReference type="InterPro" id="IPR011333">
    <property type="entry name" value="SKP1/BTB/POZ_sf"/>
</dbReference>